<reference evidence="6 7" key="1">
    <citation type="journal article" date="2023" name="Sci. Data">
        <title>Genome assembly of the Korean intertidal mud-creeper Batillaria attramentaria.</title>
        <authorList>
            <person name="Patra A.K."/>
            <person name="Ho P.T."/>
            <person name="Jun S."/>
            <person name="Lee S.J."/>
            <person name="Kim Y."/>
            <person name="Won Y.J."/>
        </authorList>
    </citation>
    <scope>NUCLEOTIDE SEQUENCE [LARGE SCALE GENOMIC DNA]</scope>
    <source>
        <strain evidence="6">Wonlab-2016</strain>
    </source>
</reference>
<feature type="transmembrane region" description="Helical" evidence="4">
    <location>
        <begin position="242"/>
        <end position="268"/>
    </location>
</feature>
<keyword evidence="4" id="KW-1133">Transmembrane helix</keyword>
<comment type="similarity">
    <text evidence="1">Belongs to the TRAFAC class TrmE-Era-EngA-EngB-Septin-like GTPase superfamily. AIG1/Toc34/Toc159-like paraseptin GTPase family. IAN subfamily.</text>
</comment>
<dbReference type="PROSITE" id="PS51720">
    <property type="entry name" value="G_AIG1"/>
    <property type="match status" value="1"/>
</dbReference>
<dbReference type="Proteomes" id="UP001519460">
    <property type="component" value="Unassembled WGS sequence"/>
</dbReference>
<evidence type="ECO:0000256" key="3">
    <source>
        <dbReference type="ARBA" id="ARBA00023134"/>
    </source>
</evidence>
<evidence type="ECO:0000256" key="2">
    <source>
        <dbReference type="ARBA" id="ARBA00022741"/>
    </source>
</evidence>
<evidence type="ECO:0000256" key="4">
    <source>
        <dbReference type="SAM" id="Phobius"/>
    </source>
</evidence>
<gene>
    <name evidence="6" type="ORF">BaRGS_00021092</name>
</gene>
<evidence type="ECO:0000259" key="5">
    <source>
        <dbReference type="PROSITE" id="PS51720"/>
    </source>
</evidence>
<dbReference type="PANTHER" id="PTHR10903:SF184">
    <property type="entry name" value="GTP-BINDING PROTEIN A"/>
    <property type="match status" value="1"/>
</dbReference>
<name>A0ABD0KKE1_9CAEN</name>
<keyword evidence="4" id="KW-0812">Transmembrane</keyword>
<feature type="transmembrane region" description="Helical" evidence="4">
    <location>
        <begin position="210"/>
        <end position="235"/>
    </location>
</feature>
<protein>
    <recommendedName>
        <fullName evidence="5">AIG1-type G domain-containing protein</fullName>
    </recommendedName>
</protein>
<evidence type="ECO:0000256" key="1">
    <source>
        <dbReference type="ARBA" id="ARBA00008535"/>
    </source>
</evidence>
<dbReference type="PANTHER" id="PTHR10903">
    <property type="entry name" value="GTPASE, IMAP FAMILY MEMBER-RELATED"/>
    <property type="match status" value="1"/>
</dbReference>
<proteinExistence type="inferred from homology"/>
<dbReference type="SUPFAM" id="SSF52540">
    <property type="entry name" value="P-loop containing nucleoside triphosphate hydrolases"/>
    <property type="match status" value="1"/>
</dbReference>
<dbReference type="EMBL" id="JACVVK020000161">
    <property type="protein sequence ID" value="KAK7487673.1"/>
    <property type="molecule type" value="Genomic_DNA"/>
</dbReference>
<keyword evidence="3" id="KW-0342">GTP-binding</keyword>
<dbReference type="Gene3D" id="3.40.50.300">
    <property type="entry name" value="P-loop containing nucleotide triphosphate hydrolases"/>
    <property type="match status" value="1"/>
</dbReference>
<dbReference type="AlphaFoldDB" id="A0ABD0KKE1"/>
<accession>A0ABD0KKE1</accession>
<dbReference type="Pfam" id="PF04548">
    <property type="entry name" value="AIG1"/>
    <property type="match status" value="1"/>
</dbReference>
<evidence type="ECO:0000313" key="7">
    <source>
        <dbReference type="Proteomes" id="UP001519460"/>
    </source>
</evidence>
<dbReference type="InterPro" id="IPR045058">
    <property type="entry name" value="GIMA/IAN/Toc"/>
</dbReference>
<evidence type="ECO:0000313" key="6">
    <source>
        <dbReference type="EMBL" id="KAK7487673.1"/>
    </source>
</evidence>
<keyword evidence="7" id="KW-1185">Reference proteome</keyword>
<sequence length="279" mass="31132">MSRAGLTSSPQHNYETLAEESKVIRILVIGKTGNGKSSVCNTILGEDKFATGRSMASTTKEVQVAETEKDGDRIKVIDTPDVTNCEMDEQQMQAEVSRWRSLTSPCPDIVLLAIRCDVRYTKEEYDIYSQIKSLWGDGLRERLVVAFTFGDRQDQPIENELKTVCPELKRVLKDARQRYVVFNQTDTPEGRAKTVKKVLELARGSRPGHILPLLVITLVLVGLVCILLVVLYSLCGCKPVKLAAIIIGIVGMVYGVVVFALVLAVYWIPYPFITKLIRL</sequence>
<dbReference type="GO" id="GO:0005525">
    <property type="term" value="F:GTP binding"/>
    <property type="evidence" value="ECO:0007669"/>
    <property type="project" value="UniProtKB-KW"/>
</dbReference>
<dbReference type="InterPro" id="IPR006703">
    <property type="entry name" value="G_AIG1"/>
</dbReference>
<keyword evidence="2" id="KW-0547">Nucleotide-binding</keyword>
<keyword evidence="4" id="KW-0472">Membrane</keyword>
<organism evidence="6 7">
    <name type="scientific">Batillaria attramentaria</name>
    <dbReference type="NCBI Taxonomy" id="370345"/>
    <lineage>
        <taxon>Eukaryota</taxon>
        <taxon>Metazoa</taxon>
        <taxon>Spiralia</taxon>
        <taxon>Lophotrochozoa</taxon>
        <taxon>Mollusca</taxon>
        <taxon>Gastropoda</taxon>
        <taxon>Caenogastropoda</taxon>
        <taxon>Sorbeoconcha</taxon>
        <taxon>Cerithioidea</taxon>
        <taxon>Batillariidae</taxon>
        <taxon>Batillaria</taxon>
    </lineage>
</organism>
<feature type="domain" description="AIG1-type G" evidence="5">
    <location>
        <begin position="21"/>
        <end position="222"/>
    </location>
</feature>
<dbReference type="InterPro" id="IPR027417">
    <property type="entry name" value="P-loop_NTPase"/>
</dbReference>
<comment type="caution">
    <text evidence="6">The sequence shown here is derived from an EMBL/GenBank/DDBJ whole genome shotgun (WGS) entry which is preliminary data.</text>
</comment>